<protein>
    <submittedName>
        <fullName evidence="1">Uncharacterized protein</fullName>
    </submittedName>
</protein>
<reference evidence="1 2" key="1">
    <citation type="submission" date="2018-06" db="EMBL/GenBank/DDBJ databases">
        <title>Extensive metabolic versatility and redundancy in microbially diverse, dynamic hydrothermal sediments.</title>
        <authorList>
            <person name="Dombrowski N."/>
            <person name="Teske A."/>
            <person name="Baker B.J."/>
        </authorList>
    </citation>
    <scope>NUCLEOTIDE SEQUENCE [LARGE SCALE GENOMIC DNA]</scope>
    <source>
        <strain evidence="1">B66_G16</strain>
    </source>
</reference>
<evidence type="ECO:0000313" key="2">
    <source>
        <dbReference type="Proteomes" id="UP000278475"/>
    </source>
</evidence>
<evidence type="ECO:0000313" key="1">
    <source>
        <dbReference type="EMBL" id="RLE45956.1"/>
    </source>
</evidence>
<dbReference type="EMBL" id="QMQV01000217">
    <property type="protein sequence ID" value="RLE45956.1"/>
    <property type="molecule type" value="Genomic_DNA"/>
</dbReference>
<dbReference type="AlphaFoldDB" id="A0A497EKL6"/>
<organism evidence="1 2">
    <name type="scientific">Thermoproteota archaeon</name>
    <dbReference type="NCBI Taxonomy" id="2056631"/>
    <lineage>
        <taxon>Archaea</taxon>
        <taxon>Thermoproteota</taxon>
    </lineage>
</organism>
<proteinExistence type="predicted"/>
<gene>
    <name evidence="1" type="ORF">DRJ31_10580</name>
</gene>
<name>A0A497EKL6_9CREN</name>
<accession>A0A497EKL6</accession>
<dbReference type="Proteomes" id="UP000278475">
    <property type="component" value="Unassembled WGS sequence"/>
</dbReference>
<comment type="caution">
    <text evidence="1">The sequence shown here is derived from an EMBL/GenBank/DDBJ whole genome shotgun (WGS) entry which is preliminary data.</text>
</comment>
<sequence length="274" mass="30074">MYFIYKLPFTFEIYGLKYNYISMSTNGLIEFLNDTESNLENLDSVHTYGYHRVMYYRYSPAGTTTLFAYSGDLEAINFAGVFNLGDKVVMWFDGSTDADGNPSYPVQYQIILYSNGTVLVSLGNLTFTELEGDGFTGLYVSNLGAEITAGYMLPPMTSWKITPKLNLADEVSIDLSPGEVKNFTMVWDTSSLPHYSEFTLWGDPDASGDTSLYNDLAYSSLYVVPPPAPPAQSAPPVGGEVEVPESGGSELVSYYLLTAVVLSAVVVVASLHRE</sequence>